<reference evidence="1 2" key="1">
    <citation type="journal article" date="2019" name="Fungal Biol. Biotechnol.">
        <title>Draft genome sequence of fastidious pathogen Ceratobasidium theobromae, which causes vascular-streak dieback in Theobroma cacao.</title>
        <authorList>
            <person name="Ali S.S."/>
            <person name="Asman A."/>
            <person name="Shao J."/>
            <person name="Firmansyah A.P."/>
            <person name="Susilo A.W."/>
            <person name="Rosmana A."/>
            <person name="McMahon P."/>
            <person name="Junaid M."/>
            <person name="Guest D."/>
            <person name="Kheng T.Y."/>
            <person name="Meinhardt L.W."/>
            <person name="Bailey B.A."/>
        </authorList>
    </citation>
    <scope>NUCLEOTIDE SEQUENCE [LARGE SCALE GENOMIC DNA]</scope>
    <source>
        <strain evidence="1 2">CT2</strain>
    </source>
</reference>
<comment type="caution">
    <text evidence="1">The sequence shown here is derived from an EMBL/GenBank/DDBJ whole genome shotgun (WGS) entry which is preliminary data.</text>
</comment>
<sequence length="296" mass="33490">MWDPKSFLALLEKAKGLGITEANALLKEQGFRPVQNAFMHLGPHTNVFHALSYDTLHTDDLGRWGKHLWPLLKEFLKVEKPELQKNFDHRIDAVPPWPELNHFSTASSMDFSDGTKYEHLLRECTSKFRKSFNFPKMHLLVRLVDDIHCKGVTANFSTKPGKKMHSILRHAYNTSSKKCSTVDAKILQESHILAVYELISAEITTANSLASSNLNEDMNDPESEGVYHTILASRKQVLTLGLLEEQNCGNVAFSQIGTQVCGFISKLDPTFRFSVESPIKAQESQTLKVQYELMVD</sequence>
<dbReference type="OrthoDB" id="3239511at2759"/>
<proteinExistence type="predicted"/>
<dbReference type="AlphaFoldDB" id="A0A5N5Q8K5"/>
<evidence type="ECO:0000313" key="1">
    <source>
        <dbReference type="EMBL" id="KAB5588055.1"/>
    </source>
</evidence>
<evidence type="ECO:0000313" key="2">
    <source>
        <dbReference type="Proteomes" id="UP000383932"/>
    </source>
</evidence>
<accession>A0A5N5Q8K5</accession>
<name>A0A5N5Q8K5_9AGAM</name>
<dbReference type="Proteomes" id="UP000383932">
    <property type="component" value="Unassembled WGS sequence"/>
</dbReference>
<protein>
    <submittedName>
        <fullName evidence="1">Uncharacterized protein</fullName>
    </submittedName>
</protein>
<keyword evidence="2" id="KW-1185">Reference proteome</keyword>
<organism evidence="1 2">
    <name type="scientific">Ceratobasidium theobromae</name>
    <dbReference type="NCBI Taxonomy" id="1582974"/>
    <lineage>
        <taxon>Eukaryota</taxon>
        <taxon>Fungi</taxon>
        <taxon>Dikarya</taxon>
        <taxon>Basidiomycota</taxon>
        <taxon>Agaricomycotina</taxon>
        <taxon>Agaricomycetes</taxon>
        <taxon>Cantharellales</taxon>
        <taxon>Ceratobasidiaceae</taxon>
        <taxon>Ceratobasidium</taxon>
    </lineage>
</organism>
<gene>
    <name evidence="1" type="ORF">CTheo_8501</name>
</gene>
<dbReference type="EMBL" id="SSOP01000595">
    <property type="protein sequence ID" value="KAB5588055.1"/>
    <property type="molecule type" value="Genomic_DNA"/>
</dbReference>